<dbReference type="OrthoDB" id="2119228at2759"/>
<comment type="similarity">
    <text evidence="2">Belongs to the MAPRE family.</text>
</comment>
<evidence type="ECO:0000256" key="11">
    <source>
        <dbReference type="SAM" id="MobiDB-lite"/>
    </source>
</evidence>
<dbReference type="EMBL" id="ACOU01000003">
    <property type="protein sequence ID" value="EKX73195.1"/>
    <property type="molecule type" value="Genomic_DNA"/>
</dbReference>
<feature type="coiled-coil region" evidence="10">
    <location>
        <begin position="231"/>
        <end position="265"/>
    </location>
</feature>
<evidence type="ECO:0000256" key="7">
    <source>
        <dbReference type="ARBA" id="ARBA00023212"/>
    </source>
</evidence>
<dbReference type="GO" id="GO:0005874">
    <property type="term" value="C:microtubule"/>
    <property type="evidence" value="ECO:0007669"/>
    <property type="project" value="UniProtKB-KW"/>
</dbReference>
<evidence type="ECO:0000256" key="4">
    <source>
        <dbReference type="ARBA" id="ARBA00022618"/>
    </source>
</evidence>
<keyword evidence="4" id="KW-0132">Cell division</keyword>
<comment type="subcellular location">
    <subcellularLocation>
        <location evidence="1">Cytoplasm</location>
        <location evidence="1">Cytoskeleton</location>
    </subcellularLocation>
</comment>
<evidence type="ECO:0000256" key="6">
    <source>
        <dbReference type="ARBA" id="ARBA00022776"/>
    </source>
</evidence>
<evidence type="ECO:0000313" key="15">
    <source>
        <dbReference type="Proteomes" id="UP000031512"/>
    </source>
</evidence>
<dbReference type="Gene3D" id="1.10.418.10">
    <property type="entry name" value="Calponin-like domain"/>
    <property type="match status" value="1"/>
</dbReference>
<dbReference type="InterPro" id="IPR036133">
    <property type="entry name" value="EB1_C_sf"/>
</dbReference>
<dbReference type="PROSITE" id="PS51230">
    <property type="entry name" value="EB1_C"/>
    <property type="match status" value="1"/>
</dbReference>
<dbReference type="PANTHER" id="PTHR10623">
    <property type="entry name" value="MICROTUBULE-ASSOCIATED PROTEIN RP/EB FAMILY MEMBER"/>
    <property type="match status" value="1"/>
</dbReference>
<keyword evidence="7" id="KW-0206">Cytoskeleton</keyword>
<evidence type="ECO:0000256" key="1">
    <source>
        <dbReference type="ARBA" id="ARBA00004245"/>
    </source>
</evidence>
<feature type="region of interest" description="Disordered" evidence="11">
    <location>
        <begin position="172"/>
        <end position="226"/>
    </location>
</feature>
<dbReference type="RefSeq" id="XP_004832647.1">
    <property type="nucleotide sequence ID" value="XM_004832590.1"/>
</dbReference>
<dbReference type="Pfam" id="PF03271">
    <property type="entry name" value="EB1"/>
    <property type="match status" value="1"/>
</dbReference>
<reference evidence="14 15" key="1">
    <citation type="journal article" date="2012" name="BMC Genomics">
        <title>Comparative genomic analysis and phylogenetic position of Theileria equi.</title>
        <authorList>
            <person name="Kappmeyer L.S."/>
            <person name="Thiagarajan M."/>
            <person name="Herndon D.R."/>
            <person name="Ramsay J.D."/>
            <person name="Caler E."/>
            <person name="Djikeng A."/>
            <person name="Gillespie J.J."/>
            <person name="Lau A.O."/>
            <person name="Roalson E.H."/>
            <person name="Silva J.C."/>
            <person name="Silva M.G."/>
            <person name="Suarez C.E."/>
            <person name="Ueti M.W."/>
            <person name="Nene V.M."/>
            <person name="Mealey R.H."/>
            <person name="Knowles D.P."/>
            <person name="Brayton K.A."/>
        </authorList>
    </citation>
    <scope>NUCLEOTIDE SEQUENCE [LARGE SCALE GENOMIC DNA]</scope>
    <source>
        <strain evidence="14 15">WA</strain>
    </source>
</reference>
<feature type="domain" description="Calponin-homology (CH)" evidence="12">
    <location>
        <begin position="6"/>
        <end position="108"/>
    </location>
</feature>
<dbReference type="SUPFAM" id="SSF140612">
    <property type="entry name" value="EB1 dimerisation domain-like"/>
    <property type="match status" value="1"/>
</dbReference>
<comment type="caution">
    <text evidence="14">The sequence shown here is derived from an EMBL/GenBank/DDBJ whole genome shotgun (WGS) entry which is preliminary data.</text>
</comment>
<name>L1LD63_THEEQ</name>
<dbReference type="SUPFAM" id="SSF47576">
    <property type="entry name" value="Calponin-homology domain, CH-domain"/>
    <property type="match status" value="1"/>
</dbReference>
<dbReference type="InterPro" id="IPR001715">
    <property type="entry name" value="CH_dom"/>
</dbReference>
<keyword evidence="8" id="KW-0131">Cell cycle</keyword>
<dbReference type="PROSITE" id="PS50021">
    <property type="entry name" value="CH"/>
    <property type="match status" value="1"/>
</dbReference>
<dbReference type="InterPro" id="IPR004953">
    <property type="entry name" value="EB1_C"/>
</dbReference>
<keyword evidence="15" id="KW-1185">Reference proteome</keyword>
<feature type="domain" description="EB1 C-terminal" evidence="13">
    <location>
        <begin position="237"/>
        <end position="303"/>
    </location>
</feature>
<evidence type="ECO:0000259" key="12">
    <source>
        <dbReference type="PROSITE" id="PS50021"/>
    </source>
</evidence>
<dbReference type="Proteomes" id="UP000031512">
    <property type="component" value="Unassembled WGS sequence"/>
</dbReference>
<keyword evidence="3" id="KW-0963">Cytoplasm</keyword>
<sequence>MDNSQFIGRSELLAWVNELLELKLTKIEQCCNGAVYLQLMDVIYPGKVPLGKIKWNSSLEYEHIHNYKLLQNVFKLCSISKHINVQGLIKGRCQDNLEFLQWMKHFVDTHHDSSNKYDGLHRRISGIIKSLSLNKKILSLVNVKNSLPKWAIMNTITQDYIDELSYKVDSPNSKGDVQNNQNNTNTCTLSQTPTNTQEPISTQGTCTDSEPLEYKDGFSDNNADTNPKDLIESLNLELKKQNEEVKTLKRKLHEAQKENHVYKLSKDFYYNKLRKIEILCQKNKGENVETKLLFDIMYSDSKT</sequence>
<proteinExistence type="inferred from homology"/>
<evidence type="ECO:0000256" key="10">
    <source>
        <dbReference type="SAM" id="Coils"/>
    </source>
</evidence>
<organism evidence="14 15">
    <name type="scientific">Theileria equi strain WA</name>
    <dbReference type="NCBI Taxonomy" id="1537102"/>
    <lineage>
        <taxon>Eukaryota</taxon>
        <taxon>Sar</taxon>
        <taxon>Alveolata</taxon>
        <taxon>Apicomplexa</taxon>
        <taxon>Aconoidasida</taxon>
        <taxon>Piroplasmida</taxon>
        <taxon>Theileriidae</taxon>
        <taxon>Theileria</taxon>
    </lineage>
</organism>
<dbReference type="InterPro" id="IPR036872">
    <property type="entry name" value="CH_dom_sf"/>
</dbReference>
<dbReference type="Pfam" id="PF00307">
    <property type="entry name" value="CH"/>
    <property type="match status" value="1"/>
</dbReference>
<feature type="compositionally biased region" description="Polar residues" evidence="11">
    <location>
        <begin position="187"/>
        <end position="208"/>
    </location>
</feature>
<keyword evidence="5 9" id="KW-0493">Microtubule</keyword>
<dbReference type="GO" id="GO:0008017">
    <property type="term" value="F:microtubule binding"/>
    <property type="evidence" value="ECO:0007669"/>
    <property type="project" value="InterPro"/>
</dbReference>
<dbReference type="Gene3D" id="1.20.5.1430">
    <property type="match status" value="1"/>
</dbReference>
<evidence type="ECO:0000256" key="8">
    <source>
        <dbReference type="ARBA" id="ARBA00023306"/>
    </source>
</evidence>
<dbReference type="AlphaFoldDB" id="L1LD63"/>
<evidence type="ECO:0000259" key="13">
    <source>
        <dbReference type="PROSITE" id="PS51230"/>
    </source>
</evidence>
<protein>
    <submittedName>
        <fullName evidence="14">Uncharacterized protein</fullName>
    </submittedName>
</protein>
<evidence type="ECO:0000313" key="14">
    <source>
        <dbReference type="EMBL" id="EKX73195.1"/>
    </source>
</evidence>
<dbReference type="STRING" id="1537102.L1LD63"/>
<keyword evidence="10" id="KW-0175">Coiled coil</keyword>
<evidence type="ECO:0000256" key="3">
    <source>
        <dbReference type="ARBA" id="ARBA00022490"/>
    </source>
</evidence>
<dbReference type="InterPro" id="IPR027328">
    <property type="entry name" value="MAPRE"/>
</dbReference>
<dbReference type="VEuPathDB" id="PiroplasmaDB:BEWA_052500"/>
<dbReference type="GO" id="GO:0051301">
    <property type="term" value="P:cell division"/>
    <property type="evidence" value="ECO:0007669"/>
    <property type="project" value="UniProtKB-KW"/>
</dbReference>
<dbReference type="eggNOG" id="KOG3000">
    <property type="taxonomic scope" value="Eukaryota"/>
</dbReference>
<dbReference type="FunFam" id="1.10.418.10:FF:000028">
    <property type="entry name" value="RP/EB family microtubule-associated protein"/>
    <property type="match status" value="1"/>
</dbReference>
<gene>
    <name evidence="14" type="ORF">BEWA_052500</name>
</gene>
<evidence type="ECO:0000256" key="9">
    <source>
        <dbReference type="PROSITE-ProRule" id="PRU00576"/>
    </source>
</evidence>
<evidence type="ECO:0000256" key="5">
    <source>
        <dbReference type="ARBA" id="ARBA00022701"/>
    </source>
</evidence>
<evidence type="ECO:0000256" key="2">
    <source>
        <dbReference type="ARBA" id="ARBA00010729"/>
    </source>
</evidence>
<dbReference type="GeneID" id="15802802"/>
<keyword evidence="6" id="KW-0498">Mitosis</keyword>
<dbReference type="KEGG" id="beq:BEWA_052500"/>
<accession>L1LD63</accession>